<dbReference type="Proteomes" id="UP001219568">
    <property type="component" value="Unassembled WGS sequence"/>
</dbReference>
<dbReference type="AlphaFoldDB" id="A0AAD6ILG5"/>
<proteinExistence type="predicted"/>
<dbReference type="InterPro" id="IPR008999">
    <property type="entry name" value="Actin-crosslinking"/>
</dbReference>
<gene>
    <name evidence="1" type="ORF">N7460_003220</name>
</gene>
<evidence type="ECO:0000313" key="1">
    <source>
        <dbReference type="EMBL" id="KAJ6052686.1"/>
    </source>
</evidence>
<name>A0AAD6ILG5_PENCN</name>
<accession>A0AAD6ILG5</accession>
<comment type="caution">
    <text evidence="1">The sequence shown here is derived from an EMBL/GenBank/DDBJ whole genome shotgun (WGS) entry which is preliminary data.</text>
</comment>
<protein>
    <submittedName>
        <fullName evidence="1">Uncharacterized protein</fullName>
    </submittedName>
</protein>
<reference evidence="1" key="2">
    <citation type="submission" date="2023-01" db="EMBL/GenBank/DDBJ databases">
        <authorList>
            <person name="Petersen C."/>
        </authorList>
    </citation>
    <scope>NUCLEOTIDE SEQUENCE</scope>
    <source>
        <strain evidence="1">IBT 15450</strain>
    </source>
</reference>
<reference evidence="1" key="1">
    <citation type="journal article" date="2023" name="IMA Fungus">
        <title>Comparative genomic study of the Penicillium genus elucidates a diverse pangenome and 15 lateral gene transfer events.</title>
        <authorList>
            <person name="Petersen C."/>
            <person name="Sorensen T."/>
            <person name="Nielsen M.R."/>
            <person name="Sondergaard T.E."/>
            <person name="Sorensen J.L."/>
            <person name="Fitzpatrick D.A."/>
            <person name="Frisvad J.C."/>
            <person name="Nielsen K.L."/>
        </authorList>
    </citation>
    <scope>NUCLEOTIDE SEQUENCE</scope>
    <source>
        <strain evidence="1">IBT 15450</strain>
    </source>
</reference>
<sequence length="162" mass="17390">MSPDQLQISIESQKFPRSYLRIDGDGASSWGDQGGGTVNAQNYVGSSERFIIVNDPDDNNTFSIYSSQFKNVYLRLDGRGVTPGQGYPSGAGKVNCQNGSESWEKFRFESQPDGSKAIASVAFPGVYLRLDNSTGGGGSSGSGTVNCQGYVGPYEKFFIILI</sequence>
<dbReference type="EMBL" id="JAQJZL010000002">
    <property type="protein sequence ID" value="KAJ6052686.1"/>
    <property type="molecule type" value="Genomic_DNA"/>
</dbReference>
<dbReference type="CDD" id="cd00257">
    <property type="entry name" value="beta-trefoil_FSCN-like"/>
    <property type="match status" value="1"/>
</dbReference>
<dbReference type="SUPFAM" id="SSF50405">
    <property type="entry name" value="Actin-crosslinking proteins"/>
    <property type="match status" value="1"/>
</dbReference>
<keyword evidence="2" id="KW-1185">Reference proteome</keyword>
<evidence type="ECO:0000313" key="2">
    <source>
        <dbReference type="Proteomes" id="UP001219568"/>
    </source>
</evidence>
<organism evidence="1 2">
    <name type="scientific">Penicillium canescens</name>
    <dbReference type="NCBI Taxonomy" id="5083"/>
    <lineage>
        <taxon>Eukaryota</taxon>
        <taxon>Fungi</taxon>
        <taxon>Dikarya</taxon>
        <taxon>Ascomycota</taxon>
        <taxon>Pezizomycotina</taxon>
        <taxon>Eurotiomycetes</taxon>
        <taxon>Eurotiomycetidae</taxon>
        <taxon>Eurotiales</taxon>
        <taxon>Aspergillaceae</taxon>
        <taxon>Penicillium</taxon>
    </lineage>
</organism>